<evidence type="ECO:0000259" key="1">
    <source>
        <dbReference type="PROSITE" id="PS50878"/>
    </source>
</evidence>
<organism evidence="2 3">
    <name type="scientific">Dipteronia dyeriana</name>
    <dbReference type="NCBI Taxonomy" id="168575"/>
    <lineage>
        <taxon>Eukaryota</taxon>
        <taxon>Viridiplantae</taxon>
        <taxon>Streptophyta</taxon>
        <taxon>Embryophyta</taxon>
        <taxon>Tracheophyta</taxon>
        <taxon>Spermatophyta</taxon>
        <taxon>Magnoliopsida</taxon>
        <taxon>eudicotyledons</taxon>
        <taxon>Gunneridae</taxon>
        <taxon>Pentapetalae</taxon>
        <taxon>rosids</taxon>
        <taxon>malvids</taxon>
        <taxon>Sapindales</taxon>
        <taxon>Sapindaceae</taxon>
        <taxon>Hippocastanoideae</taxon>
        <taxon>Acereae</taxon>
        <taxon>Dipteronia</taxon>
    </lineage>
</organism>
<evidence type="ECO:0000313" key="3">
    <source>
        <dbReference type="Proteomes" id="UP001280121"/>
    </source>
</evidence>
<dbReference type="AlphaFoldDB" id="A0AAD9U3E9"/>
<feature type="domain" description="Reverse transcriptase" evidence="1">
    <location>
        <begin position="1"/>
        <end position="146"/>
    </location>
</feature>
<protein>
    <recommendedName>
        <fullName evidence="1">Reverse transcriptase domain-containing protein</fullName>
    </recommendedName>
</protein>
<gene>
    <name evidence="2" type="ORF">Ddye_021825</name>
</gene>
<dbReference type="EMBL" id="JANJYI010000006">
    <property type="protein sequence ID" value="KAK2646630.1"/>
    <property type="molecule type" value="Genomic_DNA"/>
</dbReference>
<dbReference type="PROSITE" id="PS50878">
    <property type="entry name" value="RT_POL"/>
    <property type="match status" value="1"/>
</dbReference>
<dbReference type="InterPro" id="IPR000477">
    <property type="entry name" value="RT_dom"/>
</dbReference>
<reference evidence="2" key="1">
    <citation type="journal article" date="2023" name="Plant J.">
        <title>Genome sequences and population genomics provide insights into the demographic history, inbreeding, and mutation load of two 'living fossil' tree species of Dipteronia.</title>
        <authorList>
            <person name="Feng Y."/>
            <person name="Comes H.P."/>
            <person name="Chen J."/>
            <person name="Zhu S."/>
            <person name="Lu R."/>
            <person name="Zhang X."/>
            <person name="Li P."/>
            <person name="Qiu J."/>
            <person name="Olsen K.M."/>
            <person name="Qiu Y."/>
        </authorList>
    </citation>
    <scope>NUCLEOTIDE SEQUENCE</scope>
    <source>
        <strain evidence="2">KIB01</strain>
    </source>
</reference>
<dbReference type="Pfam" id="PF00078">
    <property type="entry name" value="RVT_1"/>
    <property type="match status" value="1"/>
</dbReference>
<comment type="caution">
    <text evidence="2">The sequence shown here is derived from an EMBL/GenBank/DDBJ whole genome shotgun (WGS) entry which is preliminary data.</text>
</comment>
<proteinExistence type="predicted"/>
<name>A0AAD9U3E9_9ROSI</name>
<dbReference type="Proteomes" id="UP001280121">
    <property type="component" value="Unassembled WGS sequence"/>
</dbReference>
<evidence type="ECO:0000313" key="2">
    <source>
        <dbReference type="EMBL" id="KAK2646630.1"/>
    </source>
</evidence>
<keyword evidence="3" id="KW-1185">Reference proteome</keyword>
<accession>A0AAD9U3E9</accession>
<sequence length="167" mass="18944">MDWRYSILRSYRLSVILNEVLDGYFYCSKGVHQRDSLSPILFGITEDFLSRLLKRIVGSSLIVSISFPRCFTTPTHLLYADDILIFCNGTQKNLKNIMGAFRDYGYISGQFVNCGLLFLGKPRKTVLWPIADKILSKFAKWKGKSLSLADHATLFMSIITGSFVHSS</sequence>